<dbReference type="SUPFAM" id="SSF53901">
    <property type="entry name" value="Thiolase-like"/>
    <property type="match status" value="2"/>
</dbReference>
<dbReference type="PANTHER" id="PTHR11712">
    <property type="entry name" value="POLYKETIDE SYNTHASE-RELATED"/>
    <property type="match status" value="1"/>
</dbReference>
<proteinExistence type="inferred from homology"/>
<dbReference type="EC" id="2.3.1.179" evidence="3 11"/>
<dbReference type="HOGENOM" id="CLU_000022_69_2_6"/>
<dbReference type="NCBIfam" id="NF004970">
    <property type="entry name" value="PRK06333.1"/>
    <property type="match status" value="1"/>
</dbReference>
<name>B8GSL0_THISH</name>
<dbReference type="PANTHER" id="PTHR11712:SF336">
    <property type="entry name" value="3-OXOACYL-[ACYL-CARRIER-PROTEIN] SYNTHASE, MITOCHONDRIAL"/>
    <property type="match status" value="1"/>
</dbReference>
<dbReference type="eggNOG" id="COG0304">
    <property type="taxonomic scope" value="Bacteria"/>
</dbReference>
<keyword evidence="9 11" id="KW-0275">Fatty acid biosynthesis</keyword>
<dbReference type="GO" id="GO:0004315">
    <property type="term" value="F:3-oxoacyl-[acyl-carrier-protein] synthase activity"/>
    <property type="evidence" value="ECO:0007669"/>
    <property type="project" value="UniProtKB-UniRule"/>
</dbReference>
<evidence type="ECO:0000313" key="15">
    <source>
        <dbReference type="EMBL" id="ACL72914.1"/>
    </source>
</evidence>
<feature type="domain" description="Ketosynthase family 3 (KS3)" evidence="14">
    <location>
        <begin position="3"/>
        <end position="411"/>
    </location>
</feature>
<evidence type="ECO:0000256" key="13">
    <source>
        <dbReference type="RuleBase" id="RU003694"/>
    </source>
</evidence>
<keyword evidence="8" id="KW-0443">Lipid metabolism</keyword>
<dbReference type="AlphaFoldDB" id="B8GSL0"/>
<dbReference type="InterPro" id="IPR016039">
    <property type="entry name" value="Thiolase-like"/>
</dbReference>
<reference evidence="15 16" key="1">
    <citation type="journal article" date="2011" name="Stand. Genomic Sci.">
        <title>Complete genome sequence of 'Thioalkalivibrio sulfidophilus' HL-EbGr7.</title>
        <authorList>
            <person name="Muyzer G."/>
            <person name="Sorokin D.Y."/>
            <person name="Mavromatis K."/>
            <person name="Lapidus A."/>
            <person name="Clum A."/>
            <person name="Ivanova N."/>
            <person name="Pati A."/>
            <person name="d'Haeseleer P."/>
            <person name="Woyke T."/>
            <person name="Kyrpides N.C."/>
        </authorList>
    </citation>
    <scope>NUCLEOTIDE SEQUENCE [LARGE SCALE GENOMIC DNA]</scope>
    <source>
        <strain evidence="15 16">HL-EbGR7</strain>
    </source>
</reference>
<dbReference type="PROSITE" id="PS00606">
    <property type="entry name" value="KS3_1"/>
    <property type="match status" value="1"/>
</dbReference>
<dbReference type="FunFam" id="3.40.47.10:FF:000009">
    <property type="entry name" value="3-oxoacyl-[acyl-carrier-protein] synthase 2"/>
    <property type="match status" value="1"/>
</dbReference>
<comment type="catalytic activity">
    <reaction evidence="11">
        <text>a fatty acyl-[ACP] + malonyl-[ACP] + H(+) = a 3-oxoacyl-[ACP] + holo-[ACP] + CO2</text>
        <dbReference type="Rhea" id="RHEA:22836"/>
        <dbReference type="Rhea" id="RHEA-COMP:9623"/>
        <dbReference type="Rhea" id="RHEA-COMP:9685"/>
        <dbReference type="Rhea" id="RHEA-COMP:9916"/>
        <dbReference type="Rhea" id="RHEA-COMP:14125"/>
        <dbReference type="ChEBI" id="CHEBI:15378"/>
        <dbReference type="ChEBI" id="CHEBI:16526"/>
        <dbReference type="ChEBI" id="CHEBI:64479"/>
        <dbReference type="ChEBI" id="CHEBI:78449"/>
        <dbReference type="ChEBI" id="CHEBI:78776"/>
        <dbReference type="ChEBI" id="CHEBI:138651"/>
    </reaction>
</comment>
<evidence type="ECO:0000256" key="12">
    <source>
        <dbReference type="PIRSR" id="PIRSR000447-1"/>
    </source>
</evidence>
<keyword evidence="6 11" id="KW-0808">Transferase</keyword>
<evidence type="ECO:0000256" key="6">
    <source>
        <dbReference type="ARBA" id="ARBA00022679"/>
    </source>
</evidence>
<dbReference type="OrthoDB" id="9808669at2"/>
<keyword evidence="16" id="KW-1185">Reference proteome</keyword>
<evidence type="ECO:0000256" key="5">
    <source>
        <dbReference type="ARBA" id="ARBA00022516"/>
    </source>
</evidence>
<dbReference type="RefSeq" id="WP_012638396.1">
    <property type="nucleotide sequence ID" value="NC_011901.1"/>
</dbReference>
<comment type="function">
    <text evidence="11">Involved in the type II fatty acid elongation cycle. Catalyzes the elongation of a wide range of acyl-ACP by the addition of two carbons from malonyl-ACP to an acyl acceptor. Can efficiently catalyze the conversion of palmitoleoyl-ACP (cis-hexadec-9-enoyl-ACP) to cis-vaccenoyl-ACP (cis-octadec-11-enoyl-ACP), an essential step in the thermal regulation of fatty acid composition.</text>
</comment>
<feature type="active site" description="For beta-ketoacyl synthase activity" evidence="12">
    <location>
        <position position="164"/>
    </location>
</feature>
<evidence type="ECO:0000259" key="14">
    <source>
        <dbReference type="PROSITE" id="PS52004"/>
    </source>
</evidence>
<dbReference type="STRING" id="396588.Tgr7_1833"/>
<keyword evidence="5 11" id="KW-0444">Lipid biosynthesis</keyword>
<dbReference type="KEGG" id="tgr:Tgr7_1833"/>
<dbReference type="InterPro" id="IPR018201">
    <property type="entry name" value="Ketoacyl_synth_AS"/>
</dbReference>
<dbReference type="CDD" id="cd00834">
    <property type="entry name" value="KAS_I_II"/>
    <property type="match status" value="1"/>
</dbReference>
<sequence precursor="true">MSKRRVVITGLGIVSPVGSTIQSAWDNITAGRSGITPIDVFDASEMPVRISGAVRDFNADDYITPKDQRKMDTFVHYGIAAGLQAIKDSGLEVTEQNAERIGVAIGSGIGGLPYIEKSHTAYLNGGARKISPFFVPSAIINMVAGNLSIMCGLKGPNISIVSACATGTHNIGDAARMIMYGDVDVMVAGGAEMATTPLGIGGFAAARALSTRNDDPARASRPWDKDRDGFVLGDGAGALVLEEYEHAKARGAQIYCELAGFGWNSDAYHMTQPSAGGEGAANCMLMALRDAGLNPTDVDYINAHGTSTPAGDVAETMAAKRALGDHAYKVAISSTKSMTGHLLGAAGGVEAVFLALAMKHGVIPPTINLDNPDPECDLDYVPNTAREMKINVGLSNSFGFGGTNGTLVFRML</sequence>
<evidence type="ECO:0000256" key="3">
    <source>
        <dbReference type="ARBA" id="ARBA00012356"/>
    </source>
</evidence>
<protein>
    <recommendedName>
        <fullName evidence="4 11">3-oxoacyl-[acyl-carrier-protein] synthase 2</fullName>
        <ecNumber evidence="3 11">2.3.1.179</ecNumber>
    </recommendedName>
</protein>
<dbReference type="InterPro" id="IPR017568">
    <property type="entry name" value="3-oxoacyl-ACP_synth-2"/>
</dbReference>
<evidence type="ECO:0000256" key="4">
    <source>
        <dbReference type="ARBA" id="ARBA00014657"/>
    </source>
</evidence>
<organism evidence="15 16">
    <name type="scientific">Thioalkalivibrio sulfidiphilus (strain HL-EbGR7)</name>
    <dbReference type="NCBI Taxonomy" id="396588"/>
    <lineage>
        <taxon>Bacteria</taxon>
        <taxon>Pseudomonadati</taxon>
        <taxon>Pseudomonadota</taxon>
        <taxon>Gammaproteobacteria</taxon>
        <taxon>Chromatiales</taxon>
        <taxon>Ectothiorhodospiraceae</taxon>
        <taxon>Thioalkalivibrio</taxon>
    </lineage>
</organism>
<accession>B8GSL0</accession>
<dbReference type="Pfam" id="PF02801">
    <property type="entry name" value="Ketoacyl-synt_C"/>
    <property type="match status" value="1"/>
</dbReference>
<dbReference type="Pfam" id="PF00109">
    <property type="entry name" value="ketoacyl-synt"/>
    <property type="match status" value="1"/>
</dbReference>
<dbReference type="PIRSF" id="PIRSF000447">
    <property type="entry name" value="KAS_II"/>
    <property type="match status" value="1"/>
</dbReference>
<evidence type="ECO:0000256" key="10">
    <source>
        <dbReference type="ARBA" id="ARBA00023315"/>
    </source>
</evidence>
<comment type="pathway">
    <text evidence="1 11">Lipid metabolism; fatty acid biosynthesis.</text>
</comment>
<evidence type="ECO:0000256" key="1">
    <source>
        <dbReference type="ARBA" id="ARBA00005194"/>
    </source>
</evidence>
<evidence type="ECO:0000313" key="16">
    <source>
        <dbReference type="Proteomes" id="UP000002383"/>
    </source>
</evidence>
<dbReference type="SMART" id="SM00825">
    <property type="entry name" value="PKS_KS"/>
    <property type="match status" value="1"/>
</dbReference>
<comment type="similarity">
    <text evidence="2 11 13">Belongs to the thiolase-like superfamily. Beta-ketoacyl-ACP synthases family.</text>
</comment>
<dbReference type="Proteomes" id="UP000002383">
    <property type="component" value="Chromosome"/>
</dbReference>
<dbReference type="GO" id="GO:0005829">
    <property type="term" value="C:cytosol"/>
    <property type="evidence" value="ECO:0007669"/>
    <property type="project" value="TreeGrafter"/>
</dbReference>
<dbReference type="NCBIfam" id="NF005589">
    <property type="entry name" value="PRK07314.1"/>
    <property type="match status" value="1"/>
</dbReference>
<dbReference type="InterPro" id="IPR014030">
    <property type="entry name" value="Ketoacyl_synth_N"/>
</dbReference>
<gene>
    <name evidence="15" type="ordered locus">Tgr7_1833</name>
</gene>
<dbReference type="InterPro" id="IPR014031">
    <property type="entry name" value="Ketoacyl_synth_C"/>
</dbReference>
<dbReference type="NCBIfam" id="TIGR03150">
    <property type="entry name" value="fabF"/>
    <property type="match status" value="1"/>
</dbReference>
<evidence type="ECO:0000256" key="9">
    <source>
        <dbReference type="ARBA" id="ARBA00023160"/>
    </source>
</evidence>
<dbReference type="GO" id="GO:0006633">
    <property type="term" value="P:fatty acid biosynthetic process"/>
    <property type="evidence" value="ECO:0007669"/>
    <property type="project" value="UniProtKB-UniRule"/>
</dbReference>
<dbReference type="UniPathway" id="UPA00094"/>
<keyword evidence="10 11" id="KW-0012">Acyltransferase</keyword>
<keyword evidence="7" id="KW-0276">Fatty acid metabolism</keyword>
<comment type="catalytic activity">
    <reaction evidence="11">
        <text>(9Z)-hexadecenoyl-[ACP] + malonyl-[ACP] + H(+) = 3-oxo-(11Z)-octadecenoyl-[ACP] + holo-[ACP] + CO2</text>
        <dbReference type="Rhea" id="RHEA:55040"/>
        <dbReference type="Rhea" id="RHEA-COMP:9623"/>
        <dbReference type="Rhea" id="RHEA-COMP:9685"/>
        <dbReference type="Rhea" id="RHEA-COMP:10800"/>
        <dbReference type="Rhea" id="RHEA-COMP:14074"/>
        <dbReference type="ChEBI" id="CHEBI:15378"/>
        <dbReference type="ChEBI" id="CHEBI:16526"/>
        <dbReference type="ChEBI" id="CHEBI:64479"/>
        <dbReference type="ChEBI" id="CHEBI:78449"/>
        <dbReference type="ChEBI" id="CHEBI:83989"/>
        <dbReference type="ChEBI" id="CHEBI:138538"/>
        <dbReference type="EC" id="2.3.1.179"/>
    </reaction>
</comment>
<dbReference type="PROSITE" id="PS52004">
    <property type="entry name" value="KS3_2"/>
    <property type="match status" value="1"/>
</dbReference>
<evidence type="ECO:0000256" key="7">
    <source>
        <dbReference type="ARBA" id="ARBA00022832"/>
    </source>
</evidence>
<dbReference type="InterPro" id="IPR020841">
    <property type="entry name" value="PKS_Beta-ketoAc_synthase_dom"/>
</dbReference>
<evidence type="ECO:0000256" key="8">
    <source>
        <dbReference type="ARBA" id="ARBA00023098"/>
    </source>
</evidence>
<dbReference type="InterPro" id="IPR000794">
    <property type="entry name" value="Beta-ketoacyl_synthase"/>
</dbReference>
<dbReference type="Gene3D" id="3.40.47.10">
    <property type="match status" value="1"/>
</dbReference>
<evidence type="ECO:0000256" key="11">
    <source>
        <dbReference type="PIRNR" id="PIRNR000447"/>
    </source>
</evidence>
<evidence type="ECO:0000256" key="2">
    <source>
        <dbReference type="ARBA" id="ARBA00008467"/>
    </source>
</evidence>
<dbReference type="EMBL" id="CP001339">
    <property type="protein sequence ID" value="ACL72914.1"/>
    <property type="molecule type" value="Genomic_DNA"/>
</dbReference>